<dbReference type="GO" id="GO:0009244">
    <property type="term" value="P:lipopolysaccharide core region biosynthetic process"/>
    <property type="evidence" value="ECO:0007669"/>
    <property type="project" value="TreeGrafter"/>
</dbReference>
<evidence type="ECO:0000256" key="1">
    <source>
        <dbReference type="ARBA" id="ARBA00022676"/>
    </source>
</evidence>
<protein>
    <submittedName>
        <fullName evidence="3">Glycosyltransferase family 9 protein</fullName>
    </submittedName>
</protein>
<accession>A0A928VKF9</accession>
<reference evidence="3" key="1">
    <citation type="submission" date="2020-10" db="EMBL/GenBank/DDBJ databases">
        <authorList>
            <person name="Castelo-Branco R."/>
            <person name="Eusebio N."/>
            <person name="Adriana R."/>
            <person name="Vieira A."/>
            <person name="Brugerolle De Fraissinette N."/>
            <person name="Rezende De Castro R."/>
            <person name="Schneider M.P."/>
            <person name="Vasconcelos V."/>
            <person name="Leao P.N."/>
        </authorList>
    </citation>
    <scope>NUCLEOTIDE SEQUENCE</scope>
    <source>
        <strain evidence="3">LEGE 11480</strain>
    </source>
</reference>
<evidence type="ECO:0000313" key="4">
    <source>
        <dbReference type="Proteomes" id="UP000625316"/>
    </source>
</evidence>
<keyword evidence="4" id="KW-1185">Reference proteome</keyword>
<comment type="caution">
    <text evidence="3">The sequence shown here is derived from an EMBL/GenBank/DDBJ whole genome shotgun (WGS) entry which is preliminary data.</text>
</comment>
<keyword evidence="1" id="KW-0328">Glycosyltransferase</keyword>
<organism evidence="3 4">
    <name type="scientific">Romeriopsis navalis LEGE 11480</name>
    <dbReference type="NCBI Taxonomy" id="2777977"/>
    <lineage>
        <taxon>Bacteria</taxon>
        <taxon>Bacillati</taxon>
        <taxon>Cyanobacteriota</taxon>
        <taxon>Cyanophyceae</taxon>
        <taxon>Leptolyngbyales</taxon>
        <taxon>Leptolyngbyaceae</taxon>
        <taxon>Romeriopsis</taxon>
        <taxon>Romeriopsis navalis</taxon>
    </lineage>
</organism>
<dbReference type="SUPFAM" id="SSF53756">
    <property type="entry name" value="UDP-Glycosyltransferase/glycogen phosphorylase"/>
    <property type="match status" value="1"/>
</dbReference>
<dbReference type="PANTHER" id="PTHR30160">
    <property type="entry name" value="TETRAACYLDISACCHARIDE 4'-KINASE-RELATED"/>
    <property type="match status" value="1"/>
</dbReference>
<proteinExistence type="predicted"/>
<name>A0A928VKF9_9CYAN</name>
<dbReference type="AlphaFoldDB" id="A0A928VKF9"/>
<keyword evidence="2" id="KW-0808">Transferase</keyword>
<dbReference type="RefSeq" id="WP_264324112.1">
    <property type="nucleotide sequence ID" value="NZ_JADEXQ010000014.1"/>
</dbReference>
<dbReference type="Pfam" id="PF01075">
    <property type="entry name" value="Glyco_transf_9"/>
    <property type="match status" value="1"/>
</dbReference>
<gene>
    <name evidence="3" type="ORF">IQ266_05890</name>
</gene>
<dbReference type="Proteomes" id="UP000625316">
    <property type="component" value="Unassembled WGS sequence"/>
</dbReference>
<dbReference type="GO" id="GO:0005829">
    <property type="term" value="C:cytosol"/>
    <property type="evidence" value="ECO:0007669"/>
    <property type="project" value="TreeGrafter"/>
</dbReference>
<dbReference type="PANTHER" id="PTHR30160:SF7">
    <property type="entry name" value="ADP-HEPTOSE--LPS HEPTOSYLTRANSFERASE 2"/>
    <property type="match status" value="1"/>
</dbReference>
<sequence length="312" mass="33410">MRILAFVPGGIADQLLFFPTLSALNAIYPGSKIDVVAESRSLAAYQVSQVVSEKIPFDLTARNSLSDWGNLLGIVRDREYEIVLAPRPTLSLSLLLWLSGIPTRISYADVPGANLFTTIVPTPVTGTYIAAANQQLLDTLPSSETLPEIKVNLPETALDWSDAERKRLDLSNGGYVVMYSMAAGYPTNSWETILQDFQKKQPDLPIVLLQDAQNAALVAALTDRIPALKTSQPMGLGQIIALLAGASLVLTVEGEVLQSAIAAQTFTLGLFGASDPATRMPTSDRCVGIKSSTNKLADIAPATVLERVWNGG</sequence>
<dbReference type="InterPro" id="IPR002201">
    <property type="entry name" value="Glyco_trans_9"/>
</dbReference>
<dbReference type="InterPro" id="IPR051199">
    <property type="entry name" value="LPS_LOS_Heptosyltrfase"/>
</dbReference>
<evidence type="ECO:0000313" key="3">
    <source>
        <dbReference type="EMBL" id="MBE9029292.1"/>
    </source>
</evidence>
<evidence type="ECO:0000256" key="2">
    <source>
        <dbReference type="ARBA" id="ARBA00022679"/>
    </source>
</evidence>
<dbReference type="GO" id="GO:0008713">
    <property type="term" value="F:ADP-heptose-lipopolysaccharide heptosyltransferase activity"/>
    <property type="evidence" value="ECO:0007669"/>
    <property type="project" value="TreeGrafter"/>
</dbReference>
<dbReference type="Gene3D" id="3.40.50.2000">
    <property type="entry name" value="Glycogen Phosphorylase B"/>
    <property type="match status" value="2"/>
</dbReference>
<dbReference type="EMBL" id="JADEXQ010000014">
    <property type="protein sequence ID" value="MBE9029292.1"/>
    <property type="molecule type" value="Genomic_DNA"/>
</dbReference>